<protein>
    <submittedName>
        <fullName evidence="2">Uncharacterized protein</fullName>
    </submittedName>
</protein>
<dbReference type="EMBL" id="KV745589">
    <property type="protein sequence ID" value="OCK74002.1"/>
    <property type="molecule type" value="Genomic_DNA"/>
</dbReference>
<feature type="compositionally biased region" description="Basic and acidic residues" evidence="1">
    <location>
        <begin position="400"/>
        <end position="426"/>
    </location>
</feature>
<evidence type="ECO:0000313" key="2">
    <source>
        <dbReference type="EMBL" id="OCK74002.1"/>
    </source>
</evidence>
<sequence>MPSMSRSEDCSRAACPYDPFVTVVDHPLTVVLRLPTPLILNSWVSWKSFDCWSRNVCPTLILNGGSISKEKWNSGNISGPGKAWDTATALFKEFRAKQLLVRVIVNELSQARNDSKRALQLQLDGLQLEVMQMEKQLIPEAVKAGMEQLRRDAVAKIMASSSSNAEDKTTTRRNGQPAIALSMLHRYLNFLNGDLIFTNECRNRSPVSREDQNLFAFFVVLAQSEHVRGYFHLQKEMEGLFQFTWGRHTNAAAPKHTPIEIEKVQESIEEPSLAHPAIEIVQEYIEEPLPMLPTVDEAQKSTDQLHSSLPAVEPSSAKSGSISPPKLVINLPPQVEWIQKEFLISRQPTLPSRLWAESTGPGPPPLYPVPEIPTSADMNRHRKPRVGLDHKLSPITTPEHTPESQPRPEPEAEQAKRQPGAEEVQPKKTISRLHRLFKNFRQSPSQRSTNRI</sequence>
<keyword evidence="3" id="KW-1185">Reference proteome</keyword>
<feature type="region of interest" description="Disordered" evidence="1">
    <location>
        <begin position="299"/>
        <end position="326"/>
    </location>
</feature>
<evidence type="ECO:0000313" key="3">
    <source>
        <dbReference type="Proteomes" id="UP000250266"/>
    </source>
</evidence>
<feature type="compositionally biased region" description="Pro residues" evidence="1">
    <location>
        <begin position="361"/>
        <end position="371"/>
    </location>
</feature>
<accession>A0A8E2DYC3</accession>
<dbReference type="AlphaFoldDB" id="A0A8E2DYC3"/>
<name>A0A8E2DYC3_9PEZI</name>
<feature type="region of interest" description="Disordered" evidence="1">
    <location>
        <begin position="354"/>
        <end position="452"/>
    </location>
</feature>
<feature type="compositionally biased region" description="Polar residues" evidence="1">
    <location>
        <begin position="440"/>
        <end position="452"/>
    </location>
</feature>
<organism evidence="2 3">
    <name type="scientific">Lepidopterella palustris CBS 459.81</name>
    <dbReference type="NCBI Taxonomy" id="1314670"/>
    <lineage>
        <taxon>Eukaryota</taxon>
        <taxon>Fungi</taxon>
        <taxon>Dikarya</taxon>
        <taxon>Ascomycota</taxon>
        <taxon>Pezizomycotina</taxon>
        <taxon>Dothideomycetes</taxon>
        <taxon>Pleosporomycetidae</taxon>
        <taxon>Mytilinidiales</taxon>
        <taxon>Argynnaceae</taxon>
        <taxon>Lepidopterella</taxon>
    </lineage>
</organism>
<reference evidence="2 3" key="1">
    <citation type="journal article" date="2016" name="Nat. Commun.">
        <title>Ectomycorrhizal ecology is imprinted in the genome of the dominant symbiotic fungus Cenococcum geophilum.</title>
        <authorList>
            <consortium name="DOE Joint Genome Institute"/>
            <person name="Peter M."/>
            <person name="Kohler A."/>
            <person name="Ohm R.A."/>
            <person name="Kuo A."/>
            <person name="Krutzmann J."/>
            <person name="Morin E."/>
            <person name="Arend M."/>
            <person name="Barry K.W."/>
            <person name="Binder M."/>
            <person name="Choi C."/>
            <person name="Clum A."/>
            <person name="Copeland A."/>
            <person name="Grisel N."/>
            <person name="Haridas S."/>
            <person name="Kipfer T."/>
            <person name="LaButti K."/>
            <person name="Lindquist E."/>
            <person name="Lipzen A."/>
            <person name="Maire R."/>
            <person name="Meier B."/>
            <person name="Mihaltcheva S."/>
            <person name="Molinier V."/>
            <person name="Murat C."/>
            <person name="Poggeler S."/>
            <person name="Quandt C.A."/>
            <person name="Sperisen C."/>
            <person name="Tritt A."/>
            <person name="Tisserant E."/>
            <person name="Crous P.W."/>
            <person name="Henrissat B."/>
            <person name="Nehls U."/>
            <person name="Egli S."/>
            <person name="Spatafora J.W."/>
            <person name="Grigoriev I.V."/>
            <person name="Martin F.M."/>
        </authorList>
    </citation>
    <scope>NUCLEOTIDE SEQUENCE [LARGE SCALE GENOMIC DNA]</scope>
    <source>
        <strain evidence="2 3">CBS 459.81</strain>
    </source>
</reference>
<proteinExistence type="predicted"/>
<gene>
    <name evidence="2" type="ORF">K432DRAFT_447531</name>
</gene>
<feature type="compositionally biased region" description="Basic residues" evidence="1">
    <location>
        <begin position="429"/>
        <end position="438"/>
    </location>
</feature>
<evidence type="ECO:0000256" key="1">
    <source>
        <dbReference type="SAM" id="MobiDB-lite"/>
    </source>
</evidence>
<dbReference type="Proteomes" id="UP000250266">
    <property type="component" value="Unassembled WGS sequence"/>
</dbReference>